<organism evidence="11">
    <name type="scientific">Gelidium coulteri</name>
    <dbReference type="NCBI Taxonomy" id="28849"/>
    <lineage>
        <taxon>Eukaryota</taxon>
        <taxon>Rhodophyta</taxon>
        <taxon>Florideophyceae</taxon>
        <taxon>Rhodymeniophycidae</taxon>
        <taxon>Gelidiales</taxon>
        <taxon>Gelidiaceae</taxon>
        <taxon>Gelidium</taxon>
    </lineage>
</organism>
<evidence type="ECO:0000256" key="8">
    <source>
        <dbReference type="ARBA" id="ARBA00023136"/>
    </source>
</evidence>
<keyword evidence="5 10" id="KW-0812">Transmembrane</keyword>
<evidence type="ECO:0000256" key="7">
    <source>
        <dbReference type="ARBA" id="ARBA00023078"/>
    </source>
</evidence>
<proteinExistence type="inferred from homology"/>
<accession>A0A411FRR4</accession>
<comment type="function">
    <text evidence="1 10">Seems to be required for the assembly of the photosystem I complex.</text>
</comment>
<dbReference type="EMBL" id="MG922858">
    <property type="protein sequence ID" value="QBA96184.1"/>
    <property type="molecule type" value="Genomic_DNA"/>
</dbReference>
<keyword evidence="7 10" id="KW-0793">Thylakoid</keyword>
<evidence type="ECO:0000256" key="3">
    <source>
        <dbReference type="ARBA" id="ARBA00015395"/>
    </source>
</evidence>
<dbReference type="PANTHER" id="PTHR33288:SF4">
    <property type="entry name" value="PHOTOSYSTEM I ASSEMBLY PROTEIN YCF4"/>
    <property type="match status" value="1"/>
</dbReference>
<evidence type="ECO:0000256" key="2">
    <source>
        <dbReference type="ARBA" id="ARBA00008198"/>
    </source>
</evidence>
<sequence>MSNIKTDKILGSRRISNYWWATVILLGGLGFFLAGLSSYLKIELLPFTTSMNLLFIPQGIIMTFYGTIAILISIFLWFTIAWNVGSGYNEFNNEKGLITIFRLGFPGRNRVLKLQYNIQEIQSVRVIIQDGLTPRREIYLKTKDQREIPLTRVGQPLLLSEIEDQATSLAKFLGVVLEGID</sequence>
<gene>
    <name evidence="10 11" type="primary">ycf4</name>
</gene>
<evidence type="ECO:0000256" key="6">
    <source>
        <dbReference type="ARBA" id="ARBA00022989"/>
    </source>
</evidence>
<dbReference type="InterPro" id="IPR003359">
    <property type="entry name" value="PSI_Ycf4_assembly"/>
</dbReference>
<evidence type="ECO:0000256" key="9">
    <source>
        <dbReference type="ARBA" id="ARBA00046286"/>
    </source>
</evidence>
<evidence type="ECO:0000256" key="1">
    <source>
        <dbReference type="ARBA" id="ARBA00002862"/>
    </source>
</evidence>
<dbReference type="AlphaFoldDB" id="A0A411FRR4"/>
<evidence type="ECO:0000256" key="5">
    <source>
        <dbReference type="ARBA" id="ARBA00022692"/>
    </source>
</evidence>
<reference evidence="11" key="1">
    <citation type="submission" date="2018-02" db="EMBL/GenBank/DDBJ databases">
        <title>Two new species of Gelidium (Gelidiales, Rhodophyta) from California, USA.</title>
        <authorList>
            <person name="Hughey J.R."/>
            <person name="Boo G.H."/>
        </authorList>
    </citation>
    <scope>NUCLEOTIDE SEQUENCE</scope>
</reference>
<dbReference type="GO" id="GO:0055035">
    <property type="term" value="C:plastid thylakoid membrane"/>
    <property type="evidence" value="ECO:0007669"/>
    <property type="project" value="UniProtKB-SubCell"/>
</dbReference>
<evidence type="ECO:0000313" key="11">
    <source>
        <dbReference type="EMBL" id="QBA96184.1"/>
    </source>
</evidence>
<feature type="transmembrane region" description="Helical" evidence="10">
    <location>
        <begin position="60"/>
        <end position="85"/>
    </location>
</feature>
<keyword evidence="11" id="KW-0934">Plastid</keyword>
<keyword evidence="4 10" id="KW-0602">Photosynthesis</keyword>
<dbReference type="NCBIfam" id="NF002712">
    <property type="entry name" value="PRK02542.1"/>
    <property type="match status" value="1"/>
</dbReference>
<feature type="transmembrane region" description="Helical" evidence="10">
    <location>
        <begin position="18"/>
        <end position="40"/>
    </location>
</feature>
<evidence type="ECO:0000256" key="4">
    <source>
        <dbReference type="ARBA" id="ARBA00022531"/>
    </source>
</evidence>
<dbReference type="GO" id="GO:0015979">
    <property type="term" value="P:photosynthesis"/>
    <property type="evidence" value="ECO:0007669"/>
    <property type="project" value="UniProtKB-UniRule"/>
</dbReference>
<dbReference type="Pfam" id="PF02392">
    <property type="entry name" value="Ycf4"/>
    <property type="match status" value="1"/>
</dbReference>
<keyword evidence="6 10" id="KW-1133">Transmembrane helix</keyword>
<comment type="subcellular location">
    <subcellularLocation>
        <location evidence="10">Cellular thylakoid membrane</location>
        <topology evidence="10">Multi-pass membrane protein</topology>
    </subcellularLocation>
    <subcellularLocation>
        <location evidence="9">Plastid thylakoid membrane</location>
        <topology evidence="9">Multi-pass membrane protein</topology>
    </subcellularLocation>
</comment>
<protein>
    <recommendedName>
        <fullName evidence="3 10">Photosystem I assembly protein Ycf4</fullName>
    </recommendedName>
</protein>
<dbReference type="GeneID" id="39338292"/>
<name>A0A411FRR4_9FLOR</name>
<geneLocation type="plastid" evidence="11"/>
<dbReference type="GO" id="GO:0009522">
    <property type="term" value="C:photosystem I"/>
    <property type="evidence" value="ECO:0007669"/>
    <property type="project" value="InterPro"/>
</dbReference>
<keyword evidence="8 10" id="KW-0472">Membrane</keyword>
<comment type="similarity">
    <text evidence="2 10">Belongs to the Ycf4 family.</text>
</comment>
<dbReference type="RefSeq" id="YP_009564833.1">
    <property type="nucleotide sequence ID" value="NC_041173.1"/>
</dbReference>
<evidence type="ECO:0000256" key="10">
    <source>
        <dbReference type="HAMAP-Rule" id="MF_00437"/>
    </source>
</evidence>
<dbReference type="HAMAP" id="MF_00437">
    <property type="entry name" value="Ycf4"/>
    <property type="match status" value="1"/>
</dbReference>
<dbReference type="PANTHER" id="PTHR33288">
    <property type="match status" value="1"/>
</dbReference>